<dbReference type="EMBL" id="JASWER010000027">
    <property type="protein sequence ID" value="MDL5378375.1"/>
    <property type="molecule type" value="Genomic_DNA"/>
</dbReference>
<evidence type="ECO:0000313" key="1">
    <source>
        <dbReference type="EMBL" id="MDL5378375.1"/>
    </source>
</evidence>
<evidence type="ECO:0000313" key="2">
    <source>
        <dbReference type="Proteomes" id="UP001230807"/>
    </source>
</evidence>
<name>A0ABT7MT88_9BACL</name>
<dbReference type="RefSeq" id="WP_286038603.1">
    <property type="nucleotide sequence ID" value="NZ_CP183077.1"/>
</dbReference>
<protein>
    <submittedName>
        <fullName evidence="1">AAA family ATPase</fullName>
    </submittedName>
</protein>
<keyword evidence="2" id="KW-1185">Reference proteome</keyword>
<comment type="caution">
    <text evidence="1">The sequence shown here is derived from an EMBL/GenBank/DDBJ whole genome shotgun (WGS) entry which is preliminary data.</text>
</comment>
<dbReference type="InterPro" id="IPR027417">
    <property type="entry name" value="P-loop_NTPase"/>
</dbReference>
<dbReference type="SUPFAM" id="SSF52540">
    <property type="entry name" value="P-loop containing nucleoside triphosphate hydrolases"/>
    <property type="match status" value="1"/>
</dbReference>
<dbReference type="Pfam" id="PF13671">
    <property type="entry name" value="AAA_33"/>
    <property type="match status" value="1"/>
</dbReference>
<accession>A0ABT7MT88</accession>
<gene>
    <name evidence="1" type="ORF">QR695_15365</name>
</gene>
<organism evidence="1 2">
    <name type="scientific">Exiguobacterium mexicanum</name>
    <dbReference type="NCBI Taxonomy" id="340146"/>
    <lineage>
        <taxon>Bacteria</taxon>
        <taxon>Bacillati</taxon>
        <taxon>Bacillota</taxon>
        <taxon>Bacilli</taxon>
        <taxon>Bacillales</taxon>
        <taxon>Bacillales Family XII. Incertae Sedis</taxon>
        <taxon>Exiguobacterium</taxon>
    </lineage>
</organism>
<dbReference type="Proteomes" id="UP001230807">
    <property type="component" value="Unassembled WGS sequence"/>
</dbReference>
<dbReference type="Gene3D" id="3.40.50.300">
    <property type="entry name" value="P-loop containing nucleotide triphosphate hydrolases"/>
    <property type="match status" value="1"/>
</dbReference>
<proteinExistence type="predicted"/>
<reference evidence="1 2" key="1">
    <citation type="submission" date="2023-06" db="EMBL/GenBank/DDBJ databases">
        <title>Influencing factors and mechanism of Cr(VI) reduction by facultative anaerobic Exiguobacterium sp. PY14.</title>
        <authorList>
            <person name="Zou L."/>
        </authorList>
    </citation>
    <scope>NUCLEOTIDE SEQUENCE [LARGE SCALE GENOMIC DNA]</scope>
    <source>
        <strain evidence="1 2">PY14</strain>
    </source>
</reference>
<sequence length="181" mass="20752">MKRKVWIISGPAGVGKSTTARRLAQDMEKSAYVSGDDISHMTVSGRERPWESERANDLVWKNIVSLTNNFLEASYDVVVDWVAFWKDVKRYTAHWIEQGIEVRYVILWAEQDVHVQRDQHRPSDAQMGERVIILRNEFLSSGAPDCYYLDNTVGELSETIQQLQESEQFVLTDLQQSGAST</sequence>